<dbReference type="EMBL" id="KV448252">
    <property type="protein sequence ID" value="OAX39375.1"/>
    <property type="molecule type" value="Genomic_DNA"/>
</dbReference>
<sequence length="90" mass="9961">MPMIFFVASSYGLGLALIPLQAVGAFASDTTLKLATWGAFQSVMCDCMISMSVYFYLRPSRSGVKRMDTHIQSITKNFISMGILSWQIPL</sequence>
<accession>A0A1B7N3F6</accession>
<keyword evidence="1" id="KW-0812">Transmembrane</keyword>
<keyword evidence="1" id="KW-0472">Membrane</keyword>
<dbReference type="InParanoid" id="A0A1B7N3F6"/>
<keyword evidence="3" id="KW-1185">Reference proteome</keyword>
<dbReference type="Proteomes" id="UP000092154">
    <property type="component" value="Unassembled WGS sequence"/>
</dbReference>
<dbReference type="OrthoDB" id="2971182at2759"/>
<reference evidence="2 3" key="1">
    <citation type="submission" date="2016-06" db="EMBL/GenBank/DDBJ databases">
        <title>Comparative genomics of the ectomycorrhizal sister species Rhizopogon vinicolor and Rhizopogon vesiculosus (Basidiomycota: Boletales) reveals a divergence of the mating type B locus.</title>
        <authorList>
            <consortium name="DOE Joint Genome Institute"/>
            <person name="Mujic A.B."/>
            <person name="Kuo A."/>
            <person name="Tritt A."/>
            <person name="Lipzen A."/>
            <person name="Chen C."/>
            <person name="Johnson J."/>
            <person name="Sharma A."/>
            <person name="Barry K."/>
            <person name="Grigoriev I.V."/>
            <person name="Spatafora J.W."/>
        </authorList>
    </citation>
    <scope>NUCLEOTIDE SEQUENCE [LARGE SCALE GENOMIC DNA]</scope>
    <source>
        <strain evidence="2 3">AM-OR11-026</strain>
    </source>
</reference>
<organism evidence="2 3">
    <name type="scientific">Rhizopogon vinicolor AM-OR11-026</name>
    <dbReference type="NCBI Taxonomy" id="1314800"/>
    <lineage>
        <taxon>Eukaryota</taxon>
        <taxon>Fungi</taxon>
        <taxon>Dikarya</taxon>
        <taxon>Basidiomycota</taxon>
        <taxon>Agaricomycotina</taxon>
        <taxon>Agaricomycetes</taxon>
        <taxon>Agaricomycetidae</taxon>
        <taxon>Boletales</taxon>
        <taxon>Suillineae</taxon>
        <taxon>Rhizopogonaceae</taxon>
        <taxon>Rhizopogon</taxon>
    </lineage>
</organism>
<evidence type="ECO:0000256" key="1">
    <source>
        <dbReference type="SAM" id="Phobius"/>
    </source>
</evidence>
<feature type="transmembrane region" description="Helical" evidence="1">
    <location>
        <begin position="37"/>
        <end position="57"/>
    </location>
</feature>
<proteinExistence type="predicted"/>
<evidence type="ECO:0000313" key="2">
    <source>
        <dbReference type="EMBL" id="OAX39375.1"/>
    </source>
</evidence>
<name>A0A1B7N3F6_9AGAM</name>
<gene>
    <name evidence="2" type="ORF">K503DRAFT_799712</name>
</gene>
<evidence type="ECO:0000313" key="3">
    <source>
        <dbReference type="Proteomes" id="UP000092154"/>
    </source>
</evidence>
<protein>
    <submittedName>
        <fullName evidence="2">Uncharacterized protein</fullName>
    </submittedName>
</protein>
<dbReference type="AlphaFoldDB" id="A0A1B7N3F6"/>
<keyword evidence="1" id="KW-1133">Transmembrane helix</keyword>